<keyword evidence="4 9" id="KW-0132">Cell division</keyword>
<evidence type="ECO:0000256" key="2">
    <source>
        <dbReference type="ARBA" id="ARBA00022475"/>
    </source>
</evidence>
<dbReference type="STRING" id="1774970.AUC70_09290"/>
<sequence length="303" mass="33041">MPQGRRTVATKGPRQIQLGRTRRGPLGAKWQLLCAAFVASAVLYGAIVGGQIEKIFNATVTGAERAAVAMGFGVKRVVVEGQKNATDYAITTTLGAGPETFMLAFDTDAAKDRLEAVPWIRHARVMRLLPSTLQVEIEERDPYAIWQNKRQTFVVDSEGVVLAPALPQAFPHLPLVVGEGAGKHAAALYQTLEPYKDLRSRMLAALRVGDRRWTLKLRTGTEIMLPDGNIEMALDALQKLERERGVFEQDIAAIDMRLLDRITLRLRETTAASAQDATTPAGVPTSATGTINQPAIHQPNGRT</sequence>
<evidence type="ECO:0000256" key="7">
    <source>
        <dbReference type="ARBA" id="ARBA00023136"/>
    </source>
</evidence>
<dbReference type="InterPro" id="IPR013685">
    <property type="entry name" value="POTRA_FtsQ_type"/>
</dbReference>
<comment type="caution">
    <text evidence="12">The sequence shown here is derived from an EMBL/GenBank/DDBJ whole genome shotgun (WGS) entry which is preliminary data.</text>
</comment>
<dbReference type="EMBL" id="LPWE01000013">
    <property type="protein sequence ID" value="ODR93824.1"/>
    <property type="molecule type" value="Genomic_DNA"/>
</dbReference>
<feature type="compositionally biased region" description="Polar residues" evidence="10">
    <location>
        <begin position="285"/>
        <end position="303"/>
    </location>
</feature>
<accession>A0A1E3VJY6</accession>
<dbReference type="AlphaFoldDB" id="A0A1E3VJY6"/>
<reference evidence="12 13" key="1">
    <citation type="journal article" date="2016" name="Environ. Microbiol.">
        <title>New Methyloceanibacter diversity from North Sea sediments includes methanotroph containing solely the soluble methane monooxygenase.</title>
        <authorList>
            <person name="Vekeman B."/>
            <person name="Kerckhof F.M."/>
            <person name="Cremers G."/>
            <person name="de Vos P."/>
            <person name="Vandamme P."/>
            <person name="Boon N."/>
            <person name="Op den Camp H.J."/>
            <person name="Heylen K."/>
        </authorList>
    </citation>
    <scope>NUCLEOTIDE SEQUENCE [LARGE SCALE GENOMIC DNA]</scope>
    <source>
        <strain evidence="12 13">R-67176</strain>
    </source>
</reference>
<protein>
    <recommendedName>
        <fullName evidence="9">Cell division protein FtsQ</fullName>
    </recommendedName>
</protein>
<keyword evidence="5 9" id="KW-0812">Transmembrane</keyword>
<comment type="function">
    <text evidence="9">Essential cell division protein.</text>
</comment>
<evidence type="ECO:0000256" key="4">
    <source>
        <dbReference type="ARBA" id="ARBA00022618"/>
    </source>
</evidence>
<gene>
    <name evidence="9" type="primary">ftsQ</name>
    <name evidence="12" type="ORF">AUC70_09290</name>
</gene>
<comment type="similarity">
    <text evidence="9">Belongs to the FtsQ/DivIB family. FtsQ subfamily.</text>
</comment>
<dbReference type="InterPro" id="IPR005548">
    <property type="entry name" value="Cell_div_FtsQ/DivIB_C"/>
</dbReference>
<dbReference type="Gene3D" id="3.40.50.11690">
    <property type="entry name" value="Cell division protein FtsQ/DivIB"/>
    <property type="match status" value="1"/>
</dbReference>
<feature type="region of interest" description="Disordered" evidence="10">
    <location>
        <begin position="270"/>
        <end position="303"/>
    </location>
</feature>
<evidence type="ECO:0000256" key="8">
    <source>
        <dbReference type="ARBA" id="ARBA00023306"/>
    </source>
</evidence>
<comment type="subcellular location">
    <subcellularLocation>
        <location evidence="9">Cell inner membrane</location>
        <topology evidence="9">Single-pass type II membrane protein</topology>
    </subcellularLocation>
    <subcellularLocation>
        <location evidence="1">Membrane</location>
    </subcellularLocation>
    <text evidence="9">Localizes to the division septum.</text>
</comment>
<proteinExistence type="inferred from homology"/>
<keyword evidence="6 9" id="KW-1133">Transmembrane helix</keyword>
<dbReference type="PANTHER" id="PTHR35851">
    <property type="entry name" value="CELL DIVISION PROTEIN FTSQ"/>
    <property type="match status" value="1"/>
</dbReference>
<evidence type="ECO:0000259" key="11">
    <source>
        <dbReference type="PROSITE" id="PS51779"/>
    </source>
</evidence>
<evidence type="ECO:0000313" key="13">
    <source>
        <dbReference type="Proteomes" id="UP000094172"/>
    </source>
</evidence>
<dbReference type="PROSITE" id="PS51779">
    <property type="entry name" value="POTRA"/>
    <property type="match status" value="1"/>
</dbReference>
<organism evidence="12 13">
    <name type="scientific">Methyloceanibacter stevinii</name>
    <dbReference type="NCBI Taxonomy" id="1774970"/>
    <lineage>
        <taxon>Bacteria</taxon>
        <taxon>Pseudomonadati</taxon>
        <taxon>Pseudomonadota</taxon>
        <taxon>Alphaproteobacteria</taxon>
        <taxon>Hyphomicrobiales</taxon>
        <taxon>Hyphomicrobiaceae</taxon>
        <taxon>Methyloceanibacter</taxon>
    </lineage>
</organism>
<evidence type="ECO:0000256" key="10">
    <source>
        <dbReference type="SAM" id="MobiDB-lite"/>
    </source>
</evidence>
<dbReference type="InterPro" id="IPR034746">
    <property type="entry name" value="POTRA"/>
</dbReference>
<dbReference type="GO" id="GO:0005886">
    <property type="term" value="C:plasma membrane"/>
    <property type="evidence" value="ECO:0007669"/>
    <property type="project" value="UniProtKB-SubCell"/>
</dbReference>
<evidence type="ECO:0000256" key="1">
    <source>
        <dbReference type="ARBA" id="ARBA00004370"/>
    </source>
</evidence>
<dbReference type="GO" id="GO:0090529">
    <property type="term" value="P:cell septum assembly"/>
    <property type="evidence" value="ECO:0007669"/>
    <property type="project" value="InterPro"/>
</dbReference>
<dbReference type="PANTHER" id="PTHR35851:SF1">
    <property type="entry name" value="CELL DIVISION PROTEIN FTSQ"/>
    <property type="match status" value="1"/>
</dbReference>
<evidence type="ECO:0000256" key="5">
    <source>
        <dbReference type="ARBA" id="ARBA00022692"/>
    </source>
</evidence>
<dbReference type="Pfam" id="PF08478">
    <property type="entry name" value="POTRA_1"/>
    <property type="match status" value="1"/>
</dbReference>
<dbReference type="Gene3D" id="3.10.20.310">
    <property type="entry name" value="membrane protein fhac"/>
    <property type="match status" value="1"/>
</dbReference>
<dbReference type="Proteomes" id="UP000094172">
    <property type="component" value="Unassembled WGS sequence"/>
</dbReference>
<feature type="domain" description="POTRA" evidence="11">
    <location>
        <begin position="72"/>
        <end position="140"/>
    </location>
</feature>
<feature type="transmembrane region" description="Helical" evidence="9">
    <location>
        <begin position="30"/>
        <end position="47"/>
    </location>
</feature>
<dbReference type="GO" id="GO:0043093">
    <property type="term" value="P:FtsZ-dependent cytokinesis"/>
    <property type="evidence" value="ECO:0007669"/>
    <property type="project" value="UniProtKB-UniRule"/>
</dbReference>
<dbReference type="InterPro" id="IPR026579">
    <property type="entry name" value="FtsQ"/>
</dbReference>
<dbReference type="GO" id="GO:0032153">
    <property type="term" value="C:cell division site"/>
    <property type="evidence" value="ECO:0007669"/>
    <property type="project" value="UniProtKB-UniRule"/>
</dbReference>
<evidence type="ECO:0000256" key="9">
    <source>
        <dbReference type="HAMAP-Rule" id="MF_00911"/>
    </source>
</evidence>
<keyword evidence="8 9" id="KW-0131">Cell cycle</keyword>
<dbReference type="HAMAP" id="MF_00911">
    <property type="entry name" value="FtsQ_subfam"/>
    <property type="match status" value="1"/>
</dbReference>
<dbReference type="Pfam" id="PF03799">
    <property type="entry name" value="FtsQ_DivIB_C"/>
    <property type="match status" value="1"/>
</dbReference>
<dbReference type="InterPro" id="IPR045335">
    <property type="entry name" value="FtsQ_C_sf"/>
</dbReference>
<evidence type="ECO:0000256" key="6">
    <source>
        <dbReference type="ARBA" id="ARBA00022989"/>
    </source>
</evidence>
<keyword evidence="13" id="KW-1185">Reference proteome</keyword>
<keyword evidence="3 9" id="KW-0997">Cell inner membrane</keyword>
<evidence type="ECO:0000256" key="3">
    <source>
        <dbReference type="ARBA" id="ARBA00022519"/>
    </source>
</evidence>
<name>A0A1E3VJY6_9HYPH</name>
<keyword evidence="2 9" id="KW-1003">Cell membrane</keyword>
<evidence type="ECO:0000313" key="12">
    <source>
        <dbReference type="EMBL" id="ODR93824.1"/>
    </source>
</evidence>
<keyword evidence="7 9" id="KW-0472">Membrane</keyword>